<evidence type="ECO:0000256" key="2">
    <source>
        <dbReference type="ARBA" id="ARBA00022603"/>
    </source>
</evidence>
<dbReference type="PANTHER" id="PTHR45875:SF1">
    <property type="entry name" value="METHYLTRANSFERASE N6AMT1"/>
    <property type="match status" value="1"/>
</dbReference>
<dbReference type="InterPro" id="IPR002052">
    <property type="entry name" value="DNA_methylase_N6_adenine_CS"/>
</dbReference>
<proteinExistence type="inferred from homology"/>
<keyword evidence="4" id="KW-0949">S-adenosyl-L-methionine</keyword>
<evidence type="ECO:0000256" key="4">
    <source>
        <dbReference type="ARBA" id="ARBA00022691"/>
    </source>
</evidence>
<evidence type="ECO:0000313" key="6">
    <source>
        <dbReference type="EMBL" id="RIB35165.1"/>
    </source>
</evidence>
<evidence type="ECO:0000256" key="3">
    <source>
        <dbReference type="ARBA" id="ARBA00022679"/>
    </source>
</evidence>
<dbReference type="Gene3D" id="3.40.50.150">
    <property type="entry name" value="Vaccinia Virus protein VP39"/>
    <property type="match status" value="1"/>
</dbReference>
<dbReference type="PANTHER" id="PTHR45875">
    <property type="entry name" value="METHYLTRANSFERASE N6AMT1"/>
    <property type="match status" value="1"/>
</dbReference>
<dbReference type="GO" id="GO:0032259">
    <property type="term" value="P:methylation"/>
    <property type="evidence" value="ECO:0007669"/>
    <property type="project" value="UniProtKB-KW"/>
</dbReference>
<dbReference type="SUPFAM" id="SSF53335">
    <property type="entry name" value="S-adenosyl-L-methionine-dependent methyltransferases"/>
    <property type="match status" value="1"/>
</dbReference>
<dbReference type="NCBIfam" id="TIGR00537">
    <property type="entry name" value="hemK_rel_arch"/>
    <property type="match status" value="1"/>
</dbReference>
<accession>A0A397WM60</accession>
<sequence length="200" mass="23584">MECYPPGEDSLLLNKHIKYYCKDKKVLDMGCGTGIQGLEAYKYTKNVTFSDIDGDCLKISKINFYINYIKNFNPYELLDIIDKIKFPVDFILSDLFSKINEKFDVILFNPPYLPGYEEDERLDRWVCGREDGREIIDKFLNDLKYHLNKNGIALLVISSYNKPKELIKDYSKLYKIEIIDKASFYFEEIFLLKIKPISYI</sequence>
<dbReference type="GO" id="GO:0003676">
    <property type="term" value="F:nucleic acid binding"/>
    <property type="evidence" value="ECO:0007669"/>
    <property type="project" value="InterPro"/>
</dbReference>
<dbReference type="Proteomes" id="UP000266622">
    <property type="component" value="Unassembled WGS sequence"/>
</dbReference>
<organism evidence="6 7">
    <name type="scientific">Candidatus Nanoclepta minutus</name>
    <dbReference type="NCBI Taxonomy" id="1940235"/>
    <lineage>
        <taxon>Archaea</taxon>
        <taxon>Nanobdellota</taxon>
        <taxon>Candidatus Nanoclepta</taxon>
    </lineage>
</organism>
<dbReference type="GO" id="GO:0008276">
    <property type="term" value="F:protein methyltransferase activity"/>
    <property type="evidence" value="ECO:0007669"/>
    <property type="project" value="TreeGrafter"/>
</dbReference>
<evidence type="ECO:0000259" key="5">
    <source>
        <dbReference type="Pfam" id="PF05175"/>
    </source>
</evidence>
<dbReference type="InterPro" id="IPR007848">
    <property type="entry name" value="Small_mtfrase_dom"/>
</dbReference>
<dbReference type="GO" id="GO:0035657">
    <property type="term" value="C:eRF1 methyltransferase complex"/>
    <property type="evidence" value="ECO:0007669"/>
    <property type="project" value="TreeGrafter"/>
</dbReference>
<dbReference type="InterPro" id="IPR052190">
    <property type="entry name" value="Euk-Arch_PrmC-MTase"/>
</dbReference>
<reference evidence="6 7" key="1">
    <citation type="journal article" date="2018" name="Syst. Appl. Microbiol.">
        <title>A new symbiotic nanoarchaeote (Candidatus Nanoclepta minutus) and its host (Zestosphaera tikiterensis gen. nov., sp. nov.) from a New Zealand hot spring.</title>
        <authorList>
            <person name="St John E."/>
            <person name="Liu Y."/>
            <person name="Podar M."/>
            <person name="Stott M.B."/>
            <person name="Meneghin J."/>
            <person name="Chen Z."/>
            <person name="Lagutin K."/>
            <person name="Mitchell K."/>
            <person name="Reysenbach A.L."/>
        </authorList>
    </citation>
    <scope>NUCLEOTIDE SEQUENCE [LARGE SCALE GENOMIC DNA]</scope>
    <source>
        <strain evidence="6">NZ3</strain>
    </source>
</reference>
<comment type="caution">
    <text evidence="6">The sequence shown here is derived from an EMBL/GenBank/DDBJ whole genome shotgun (WGS) entry which is preliminary data.</text>
</comment>
<protein>
    <recommendedName>
        <fullName evidence="5">Methyltransferase small domain-containing protein</fullName>
    </recommendedName>
</protein>
<keyword evidence="3" id="KW-0808">Transferase</keyword>
<feature type="domain" description="Methyltransferase small" evidence="5">
    <location>
        <begin position="11"/>
        <end position="169"/>
    </location>
</feature>
<dbReference type="AlphaFoldDB" id="A0A397WM60"/>
<dbReference type="InterPro" id="IPR004557">
    <property type="entry name" value="PrmC-related"/>
</dbReference>
<dbReference type="Pfam" id="PF05175">
    <property type="entry name" value="MTS"/>
    <property type="match status" value="1"/>
</dbReference>
<dbReference type="CDD" id="cd02440">
    <property type="entry name" value="AdoMet_MTases"/>
    <property type="match status" value="1"/>
</dbReference>
<gene>
    <name evidence="6" type="ORF">BXU00_03085</name>
</gene>
<evidence type="ECO:0000313" key="7">
    <source>
        <dbReference type="Proteomes" id="UP000266622"/>
    </source>
</evidence>
<dbReference type="GO" id="GO:0008757">
    <property type="term" value="F:S-adenosylmethionine-dependent methyltransferase activity"/>
    <property type="evidence" value="ECO:0007669"/>
    <property type="project" value="TreeGrafter"/>
</dbReference>
<dbReference type="InterPro" id="IPR029063">
    <property type="entry name" value="SAM-dependent_MTases_sf"/>
</dbReference>
<dbReference type="PROSITE" id="PS00092">
    <property type="entry name" value="N6_MTASE"/>
    <property type="match status" value="1"/>
</dbReference>
<comment type="similarity">
    <text evidence="1">Belongs to the eukaryotic/archaeal PrmC-related family.</text>
</comment>
<name>A0A397WM60_9ARCH</name>
<keyword evidence="2" id="KW-0489">Methyltransferase</keyword>
<dbReference type="EMBL" id="MWMI01000005">
    <property type="protein sequence ID" value="RIB35165.1"/>
    <property type="molecule type" value="Genomic_DNA"/>
</dbReference>
<evidence type="ECO:0000256" key="1">
    <source>
        <dbReference type="ARBA" id="ARBA00006149"/>
    </source>
</evidence>